<reference evidence="8" key="1">
    <citation type="journal article" date="2015" name="Nat. Genet.">
        <title>The pineapple genome and the evolution of CAM photosynthesis.</title>
        <authorList>
            <person name="Ming R."/>
            <person name="VanBuren R."/>
            <person name="Wai C.M."/>
            <person name="Tang H."/>
            <person name="Schatz M.C."/>
            <person name="Bowers J.E."/>
            <person name="Lyons E."/>
            <person name="Wang M.L."/>
            <person name="Chen J."/>
            <person name="Biggers E."/>
            <person name="Zhang J."/>
            <person name="Huang L."/>
            <person name="Zhang L."/>
            <person name="Miao W."/>
            <person name="Zhang J."/>
            <person name="Ye Z."/>
            <person name="Miao C."/>
            <person name="Lin Z."/>
            <person name="Wang H."/>
            <person name="Zhou H."/>
            <person name="Yim W.C."/>
            <person name="Priest H.D."/>
            <person name="Zheng C."/>
            <person name="Woodhouse M."/>
            <person name="Edger P.P."/>
            <person name="Guyot R."/>
            <person name="Guo H.B."/>
            <person name="Guo H."/>
            <person name="Zheng G."/>
            <person name="Singh R."/>
            <person name="Sharma A."/>
            <person name="Min X."/>
            <person name="Zheng Y."/>
            <person name="Lee H."/>
            <person name="Gurtowski J."/>
            <person name="Sedlazeck F.J."/>
            <person name="Harkess A."/>
            <person name="McKain M.R."/>
            <person name="Liao Z."/>
            <person name="Fang J."/>
            <person name="Liu J."/>
            <person name="Zhang X."/>
            <person name="Zhang Q."/>
            <person name="Hu W."/>
            <person name="Qin Y."/>
            <person name="Wang K."/>
            <person name="Chen L.Y."/>
            <person name="Shirley N."/>
            <person name="Lin Y.R."/>
            <person name="Liu L.Y."/>
            <person name="Hernandez A.G."/>
            <person name="Wright C.L."/>
            <person name="Bulone V."/>
            <person name="Tuskan G.A."/>
            <person name="Heath K."/>
            <person name="Zee F."/>
            <person name="Moore P.H."/>
            <person name="Sunkar R."/>
            <person name="Leebens-Mack J.H."/>
            <person name="Mockler T."/>
            <person name="Bennetzen J.L."/>
            <person name="Freeling M."/>
            <person name="Sankoff D."/>
            <person name="Paterson A.H."/>
            <person name="Zhu X."/>
            <person name="Yang X."/>
            <person name="Smith J.A."/>
            <person name="Cushman J.C."/>
            <person name="Paull R.E."/>
            <person name="Yu Q."/>
        </authorList>
    </citation>
    <scope>NUCLEOTIDE SEQUENCE [LARGE SCALE GENOMIC DNA]</scope>
    <source>
        <strain evidence="8">cv. F153</strain>
    </source>
</reference>
<dbReference type="Gene3D" id="3.40.395.10">
    <property type="entry name" value="Adenoviral Proteinase, Chain A"/>
    <property type="match status" value="1"/>
</dbReference>
<evidence type="ECO:0000256" key="5">
    <source>
        <dbReference type="ARBA" id="ARBA00022807"/>
    </source>
</evidence>
<gene>
    <name evidence="9" type="primary">LOC109709026</name>
</gene>
<keyword evidence="2 9" id="KW-0645">Protease</keyword>
<keyword evidence="3" id="KW-0833">Ubl conjugation pathway</keyword>
<dbReference type="GO" id="GO:0006508">
    <property type="term" value="P:proteolysis"/>
    <property type="evidence" value="ECO:0007669"/>
    <property type="project" value="UniProtKB-KW"/>
</dbReference>
<dbReference type="Proteomes" id="UP000515123">
    <property type="component" value="Linkage group 4"/>
</dbReference>
<dbReference type="PROSITE" id="PS50600">
    <property type="entry name" value="ULP_PROTEASE"/>
    <property type="match status" value="1"/>
</dbReference>
<evidence type="ECO:0000313" key="9">
    <source>
        <dbReference type="RefSeq" id="XP_020086657.1"/>
    </source>
</evidence>
<dbReference type="OrthoDB" id="1939479at2759"/>
<dbReference type="GeneID" id="109709026"/>
<feature type="region of interest" description="Disordered" evidence="6">
    <location>
        <begin position="197"/>
        <end position="217"/>
    </location>
</feature>
<keyword evidence="4" id="KW-0378">Hydrolase</keyword>
<dbReference type="InterPro" id="IPR038765">
    <property type="entry name" value="Papain-like_cys_pep_sf"/>
</dbReference>
<dbReference type="SUPFAM" id="SSF54001">
    <property type="entry name" value="Cysteine proteinases"/>
    <property type="match status" value="1"/>
</dbReference>
<sequence>MVMGAVIDCRKRPRFFDLGHRDRSSAVNTPCKKFKPLIPPFSRHLKGTPRRSFGMGISDSRFLDDFFSSDWVSWWSRPKKNAASVGEDESGGESWGWEEYSRWLFGSRDDPSRVSNDRRVAFHSSICREAVDLSFVSRRTDGVPDSSHVVNRRVEDASKIALESRKRIPFYKYLYEAASRKHDPILRRLESEQKVTEEKLSGYRSARERPPPKSREDLHELFSPLTEEEEDKVTDALYRGESNRILVTHKASNLEINKEILQCLQSGGWLNDEVINLYLELLKERERREPKKFLKCHFFNTFFYKKLISGDNGYDYKAVRRWTTQKKLGYGLIECDKIFVPIHRGNHWCLAVINVKSKSFQYLDSFGRMDFAVLEVLGRYLMDEVMDKSNKEIDMTSWKIEQVDGIPKQRNGWDCGMFMLKYIDFYSRDLSLCFGQEHMEYFRKRTAKEILQLRAD</sequence>
<evidence type="ECO:0000256" key="4">
    <source>
        <dbReference type="ARBA" id="ARBA00022801"/>
    </source>
</evidence>
<dbReference type="FunFam" id="3.40.395.10:FF:000005">
    <property type="entry name" value="Ubiquitin-like-specific protease ESD4"/>
    <property type="match status" value="1"/>
</dbReference>
<proteinExistence type="inferred from homology"/>
<evidence type="ECO:0000259" key="7">
    <source>
        <dbReference type="PROSITE" id="PS50600"/>
    </source>
</evidence>
<keyword evidence="5" id="KW-0788">Thiol protease</keyword>
<dbReference type="PANTHER" id="PTHR12606">
    <property type="entry name" value="SENTRIN/SUMO-SPECIFIC PROTEASE"/>
    <property type="match status" value="1"/>
</dbReference>
<protein>
    <submittedName>
        <fullName evidence="9">Ubiquitin-like-specific protease 1B isoform X1</fullName>
    </submittedName>
</protein>
<name>A0A6P5ET58_ANACO</name>
<dbReference type="Pfam" id="PF02902">
    <property type="entry name" value="Peptidase_C48"/>
    <property type="match status" value="1"/>
</dbReference>
<dbReference type="GO" id="GO:0016929">
    <property type="term" value="F:deSUMOylase activity"/>
    <property type="evidence" value="ECO:0007669"/>
    <property type="project" value="TreeGrafter"/>
</dbReference>
<dbReference type="GO" id="GO:0016926">
    <property type="term" value="P:protein desumoylation"/>
    <property type="evidence" value="ECO:0007669"/>
    <property type="project" value="UniProtKB-ARBA"/>
</dbReference>
<feature type="domain" description="Ubiquitin-like protease family profile" evidence="7">
    <location>
        <begin position="254"/>
        <end position="426"/>
    </location>
</feature>
<dbReference type="InterPro" id="IPR003653">
    <property type="entry name" value="Peptidase_C48_C"/>
</dbReference>
<dbReference type="AlphaFoldDB" id="A0A6P5ET58"/>
<organism evidence="8 9">
    <name type="scientific">Ananas comosus</name>
    <name type="common">Pineapple</name>
    <name type="synonym">Ananas ananas</name>
    <dbReference type="NCBI Taxonomy" id="4615"/>
    <lineage>
        <taxon>Eukaryota</taxon>
        <taxon>Viridiplantae</taxon>
        <taxon>Streptophyta</taxon>
        <taxon>Embryophyta</taxon>
        <taxon>Tracheophyta</taxon>
        <taxon>Spermatophyta</taxon>
        <taxon>Magnoliopsida</taxon>
        <taxon>Liliopsida</taxon>
        <taxon>Poales</taxon>
        <taxon>Bromeliaceae</taxon>
        <taxon>Bromelioideae</taxon>
        <taxon>Ananas</taxon>
    </lineage>
</organism>
<keyword evidence="8" id="KW-1185">Reference proteome</keyword>
<accession>A0A6P5ET58</accession>
<evidence type="ECO:0000256" key="1">
    <source>
        <dbReference type="ARBA" id="ARBA00005234"/>
    </source>
</evidence>
<reference evidence="9" key="2">
    <citation type="submission" date="2025-08" db="UniProtKB">
        <authorList>
            <consortium name="RefSeq"/>
        </authorList>
    </citation>
    <scope>IDENTIFICATION</scope>
    <source>
        <tissue evidence="9">Leaf</tissue>
    </source>
</reference>
<evidence type="ECO:0000256" key="3">
    <source>
        <dbReference type="ARBA" id="ARBA00022786"/>
    </source>
</evidence>
<evidence type="ECO:0000256" key="2">
    <source>
        <dbReference type="ARBA" id="ARBA00022670"/>
    </source>
</evidence>
<comment type="similarity">
    <text evidence="1">Belongs to the peptidase C48 family.</text>
</comment>
<dbReference type="PANTHER" id="PTHR12606:SF1">
    <property type="entry name" value="UBIQUITIN-LIKE-SPECIFIC PROTEASE 1A"/>
    <property type="match status" value="1"/>
</dbReference>
<dbReference type="GO" id="GO:0005634">
    <property type="term" value="C:nucleus"/>
    <property type="evidence" value="ECO:0007669"/>
    <property type="project" value="TreeGrafter"/>
</dbReference>
<evidence type="ECO:0000256" key="6">
    <source>
        <dbReference type="SAM" id="MobiDB-lite"/>
    </source>
</evidence>
<evidence type="ECO:0000313" key="8">
    <source>
        <dbReference type="Proteomes" id="UP000515123"/>
    </source>
</evidence>
<dbReference type="RefSeq" id="XP_020086657.1">
    <property type="nucleotide sequence ID" value="XM_020231068.1"/>
</dbReference>